<dbReference type="Gene3D" id="3.90.1720.10">
    <property type="entry name" value="endopeptidase domain like (from Nostoc punctiforme)"/>
    <property type="match status" value="1"/>
</dbReference>
<organism evidence="5 6">
    <name type="scientific">Cohnella yongneupensis</name>
    <dbReference type="NCBI Taxonomy" id="425006"/>
    <lineage>
        <taxon>Bacteria</taxon>
        <taxon>Bacillati</taxon>
        <taxon>Bacillota</taxon>
        <taxon>Bacilli</taxon>
        <taxon>Bacillales</taxon>
        <taxon>Paenibacillaceae</taxon>
        <taxon>Cohnella</taxon>
    </lineage>
</organism>
<sequence length="139" mass="15807">MNQHPLSFLSEAIKKTVVTAFNAIESVQTAPIKAGHAYLGTDPILEKGDHIMVYCGYMHHGLYLGNGMVIHYPKPHGRGRIQIDSIAAFKNGRSIEKRHSNLRHSRDEVVRRAYSRLGETEYSLLFNNCEHFVNWCRNG</sequence>
<accession>A0ABW0R4T9</accession>
<dbReference type="EMBL" id="JBHSNC010000057">
    <property type="protein sequence ID" value="MFC5532231.1"/>
    <property type="molecule type" value="Genomic_DNA"/>
</dbReference>
<dbReference type="PROSITE" id="PS51934">
    <property type="entry name" value="LRAT"/>
    <property type="match status" value="1"/>
</dbReference>
<dbReference type="PANTHER" id="PTHR13943">
    <property type="entry name" value="HRAS-LIKE SUPPRESSOR - RELATED"/>
    <property type="match status" value="1"/>
</dbReference>
<reference evidence="6" key="1">
    <citation type="journal article" date="2019" name="Int. J. Syst. Evol. Microbiol.">
        <title>The Global Catalogue of Microorganisms (GCM) 10K type strain sequencing project: providing services to taxonomists for standard genome sequencing and annotation.</title>
        <authorList>
            <consortium name="The Broad Institute Genomics Platform"/>
            <consortium name="The Broad Institute Genome Sequencing Center for Infectious Disease"/>
            <person name="Wu L."/>
            <person name="Ma J."/>
        </authorList>
    </citation>
    <scope>NUCLEOTIDE SEQUENCE [LARGE SCALE GENOMIC DNA]</scope>
    <source>
        <strain evidence="6">CGMCC 1.18578</strain>
    </source>
</reference>
<feature type="domain" description="LRAT" evidence="4">
    <location>
        <begin position="49"/>
        <end position="139"/>
    </location>
</feature>
<dbReference type="GO" id="GO:0016746">
    <property type="term" value="F:acyltransferase activity"/>
    <property type="evidence" value="ECO:0007669"/>
    <property type="project" value="UniProtKB-KW"/>
</dbReference>
<keyword evidence="5" id="KW-0012">Acyltransferase</keyword>
<gene>
    <name evidence="5" type="ORF">ACFPQ4_22675</name>
</gene>
<proteinExistence type="predicted"/>
<dbReference type="Pfam" id="PF04970">
    <property type="entry name" value="LRAT"/>
    <property type="match status" value="1"/>
</dbReference>
<dbReference type="InterPro" id="IPR007053">
    <property type="entry name" value="LRAT_dom"/>
</dbReference>
<evidence type="ECO:0000256" key="1">
    <source>
        <dbReference type="ARBA" id="ARBA00022679"/>
    </source>
</evidence>
<comment type="caution">
    <text evidence="5">The sequence shown here is derived from an EMBL/GenBank/DDBJ whole genome shotgun (WGS) entry which is preliminary data.</text>
</comment>
<dbReference type="InterPro" id="IPR051496">
    <property type="entry name" value="H-rev107_PLA/AT"/>
</dbReference>
<dbReference type="Proteomes" id="UP001596108">
    <property type="component" value="Unassembled WGS sequence"/>
</dbReference>
<name>A0ABW0R4T9_9BACL</name>
<dbReference type="RefSeq" id="WP_378114202.1">
    <property type="nucleotide sequence ID" value="NZ_JBHSNC010000057.1"/>
</dbReference>
<dbReference type="PANTHER" id="PTHR13943:SF77">
    <property type="entry name" value="LRAT DOMAIN-CONTAINING PROTEIN"/>
    <property type="match status" value="1"/>
</dbReference>
<keyword evidence="6" id="KW-1185">Reference proteome</keyword>
<evidence type="ECO:0000313" key="6">
    <source>
        <dbReference type="Proteomes" id="UP001596108"/>
    </source>
</evidence>
<evidence type="ECO:0000259" key="4">
    <source>
        <dbReference type="PROSITE" id="PS51934"/>
    </source>
</evidence>
<evidence type="ECO:0000313" key="5">
    <source>
        <dbReference type="EMBL" id="MFC5532231.1"/>
    </source>
</evidence>
<evidence type="ECO:0000256" key="2">
    <source>
        <dbReference type="ARBA" id="ARBA00022801"/>
    </source>
</evidence>
<evidence type="ECO:0000256" key="3">
    <source>
        <dbReference type="ARBA" id="ARBA00023098"/>
    </source>
</evidence>
<keyword evidence="2" id="KW-0378">Hydrolase</keyword>
<protein>
    <submittedName>
        <fullName evidence="5">Lecithin retinol acyltransferase family protein</fullName>
    </submittedName>
</protein>
<keyword evidence="3" id="KW-0443">Lipid metabolism</keyword>
<keyword evidence="1" id="KW-0808">Transferase</keyword>